<reference evidence="2 3" key="1">
    <citation type="submission" date="2016-10" db="EMBL/GenBank/DDBJ databases">
        <authorList>
            <person name="de Groot N.N."/>
        </authorList>
    </citation>
    <scope>NUCLEOTIDE SEQUENCE [LARGE SCALE GENOMIC DNA]</scope>
    <source>
        <strain evidence="2 3">DSM 44945</strain>
    </source>
</reference>
<keyword evidence="1" id="KW-0812">Transmembrane</keyword>
<name>A0A1I2SUY9_9BACL</name>
<proteinExistence type="predicted"/>
<dbReference type="Proteomes" id="UP000198661">
    <property type="component" value="Unassembled WGS sequence"/>
</dbReference>
<accession>A0A1I2SUY9</accession>
<gene>
    <name evidence="2" type="ORF">SAMN04488025_1492</name>
</gene>
<dbReference type="InterPro" id="IPR020254">
    <property type="entry name" value="DUF2626"/>
</dbReference>
<feature type="transmembrane region" description="Helical" evidence="1">
    <location>
        <begin position="53"/>
        <end position="72"/>
    </location>
</feature>
<evidence type="ECO:0000313" key="3">
    <source>
        <dbReference type="Proteomes" id="UP000198661"/>
    </source>
</evidence>
<sequence>MDRMFRVLGFWTFVIALMFLAGQLYTPAILFFVQTALFVILGYMGFTERTYMYLFWGYMIVSFLGIVSYSFFMMPQG</sequence>
<dbReference type="AlphaFoldDB" id="A0A1I2SUY9"/>
<dbReference type="STRING" id="201973.SAMN04488025_1492"/>
<protein>
    <recommendedName>
        <fullName evidence="4">DUF2626 domain-containing protein</fullName>
    </recommendedName>
</protein>
<dbReference type="OrthoDB" id="2353516at2"/>
<feature type="transmembrane region" description="Helical" evidence="1">
    <location>
        <begin position="28"/>
        <end position="46"/>
    </location>
</feature>
<keyword evidence="1" id="KW-1133">Transmembrane helix</keyword>
<evidence type="ECO:0000313" key="2">
    <source>
        <dbReference type="EMBL" id="SFG56353.1"/>
    </source>
</evidence>
<keyword evidence="1" id="KW-0472">Membrane</keyword>
<feature type="transmembrane region" description="Helical" evidence="1">
    <location>
        <begin position="5"/>
        <end position="22"/>
    </location>
</feature>
<evidence type="ECO:0000256" key="1">
    <source>
        <dbReference type="SAM" id="Phobius"/>
    </source>
</evidence>
<evidence type="ECO:0008006" key="4">
    <source>
        <dbReference type="Google" id="ProtNLM"/>
    </source>
</evidence>
<keyword evidence="3" id="KW-1185">Reference proteome</keyword>
<dbReference type="RefSeq" id="WP_092041678.1">
    <property type="nucleotide sequence ID" value="NZ_FOOK01000049.1"/>
</dbReference>
<dbReference type="EMBL" id="FOOK01000049">
    <property type="protein sequence ID" value="SFG56353.1"/>
    <property type="molecule type" value="Genomic_DNA"/>
</dbReference>
<organism evidence="2 3">
    <name type="scientific">Planifilum fulgidum</name>
    <dbReference type="NCBI Taxonomy" id="201973"/>
    <lineage>
        <taxon>Bacteria</taxon>
        <taxon>Bacillati</taxon>
        <taxon>Bacillota</taxon>
        <taxon>Bacilli</taxon>
        <taxon>Bacillales</taxon>
        <taxon>Thermoactinomycetaceae</taxon>
        <taxon>Planifilum</taxon>
    </lineage>
</organism>
<dbReference type="Pfam" id="PF11117">
    <property type="entry name" value="DUF2626"/>
    <property type="match status" value="1"/>
</dbReference>